<comment type="similarity">
    <text evidence="1">Belongs to the short-chain dehydrogenases/reductases (SDR) family.</text>
</comment>
<dbReference type="PANTHER" id="PTHR24321:SF8">
    <property type="entry name" value="ESTRADIOL 17-BETA-DEHYDROGENASE 8-RELATED"/>
    <property type="match status" value="1"/>
</dbReference>
<dbReference type="OrthoDB" id="9812986at2"/>
<dbReference type="PRINTS" id="PR00081">
    <property type="entry name" value="GDHRDH"/>
</dbReference>
<sequence>MSEFANKSALVTGAASGIGRATALRLAQGGARVMLADMNAEKLASVKKEIEGAGGSAETILCDVTNDSDIEAAVKATVSAFGGLDMAVNNAGITGPIGPLVDYDLAAARQIIAIDLMAVIACMQAEFKVMIPAGSGTIVNTCSIWGLTAGANFVAYSAAKHGVAGATKAAALEVAEQGIRVNAIAPGFTETPMVTDQGLMIKRGTQEYADAAAAHPMNRWGQPEDMAEGIAWLLSGKSAFVTGTILSIDGGFVAR</sequence>
<dbReference type="GO" id="GO:0016491">
    <property type="term" value="F:oxidoreductase activity"/>
    <property type="evidence" value="ECO:0007669"/>
    <property type="project" value="UniProtKB-KW"/>
</dbReference>
<evidence type="ECO:0000313" key="4">
    <source>
        <dbReference type="Proteomes" id="UP000221168"/>
    </source>
</evidence>
<dbReference type="SUPFAM" id="SSF51735">
    <property type="entry name" value="NAD(P)-binding Rossmann-fold domains"/>
    <property type="match status" value="1"/>
</dbReference>
<dbReference type="PRINTS" id="PR00080">
    <property type="entry name" value="SDRFAMILY"/>
</dbReference>
<dbReference type="AlphaFoldDB" id="A0A2G1QMW6"/>
<name>A0A2G1QMW6_9HYPH</name>
<dbReference type="CDD" id="cd05233">
    <property type="entry name" value="SDR_c"/>
    <property type="match status" value="1"/>
</dbReference>
<dbReference type="NCBIfam" id="NF005559">
    <property type="entry name" value="PRK07231.1"/>
    <property type="match status" value="1"/>
</dbReference>
<dbReference type="RefSeq" id="WP_099306556.1">
    <property type="nucleotide sequence ID" value="NZ_PDVP01000006.1"/>
</dbReference>
<protein>
    <submittedName>
        <fullName evidence="3">Short chain dehydrogenase</fullName>
    </submittedName>
</protein>
<comment type="caution">
    <text evidence="3">The sequence shown here is derived from an EMBL/GenBank/DDBJ whole genome shotgun (WGS) entry which is preliminary data.</text>
</comment>
<dbReference type="Gene3D" id="3.40.50.720">
    <property type="entry name" value="NAD(P)-binding Rossmann-like Domain"/>
    <property type="match status" value="1"/>
</dbReference>
<keyword evidence="2" id="KW-0560">Oxidoreductase</keyword>
<evidence type="ECO:0000256" key="2">
    <source>
        <dbReference type="ARBA" id="ARBA00023002"/>
    </source>
</evidence>
<dbReference type="EMBL" id="PDVP01000006">
    <property type="protein sequence ID" value="PHP66790.1"/>
    <property type="molecule type" value="Genomic_DNA"/>
</dbReference>
<reference evidence="3 4" key="1">
    <citation type="submission" date="2017-10" db="EMBL/GenBank/DDBJ databases">
        <title>Sedimentibacterium mangrovi gen. nov., sp. nov., a novel member of family Phyllobacteriacea isolated from mangrove sediment.</title>
        <authorList>
            <person name="Liao H."/>
            <person name="Tian Y."/>
        </authorList>
    </citation>
    <scope>NUCLEOTIDE SEQUENCE [LARGE SCALE GENOMIC DNA]</scope>
    <source>
        <strain evidence="3 4">X9-2-2</strain>
    </source>
</reference>
<proteinExistence type="inferred from homology"/>
<gene>
    <name evidence="3" type="ORF">CSC94_11830</name>
</gene>
<dbReference type="InterPro" id="IPR036291">
    <property type="entry name" value="NAD(P)-bd_dom_sf"/>
</dbReference>
<evidence type="ECO:0000256" key="1">
    <source>
        <dbReference type="ARBA" id="ARBA00006484"/>
    </source>
</evidence>
<dbReference type="Proteomes" id="UP000221168">
    <property type="component" value="Unassembled WGS sequence"/>
</dbReference>
<keyword evidence="4" id="KW-1185">Reference proteome</keyword>
<organism evidence="3 4">
    <name type="scientific">Zhengella mangrovi</name>
    <dbReference type="NCBI Taxonomy" id="1982044"/>
    <lineage>
        <taxon>Bacteria</taxon>
        <taxon>Pseudomonadati</taxon>
        <taxon>Pseudomonadota</taxon>
        <taxon>Alphaproteobacteria</taxon>
        <taxon>Hyphomicrobiales</taxon>
        <taxon>Notoacmeibacteraceae</taxon>
        <taxon>Zhengella</taxon>
    </lineage>
</organism>
<dbReference type="PANTHER" id="PTHR24321">
    <property type="entry name" value="DEHYDROGENASES, SHORT CHAIN"/>
    <property type="match status" value="1"/>
</dbReference>
<dbReference type="FunFam" id="3.40.50.720:FF:000084">
    <property type="entry name" value="Short-chain dehydrogenase reductase"/>
    <property type="match status" value="1"/>
</dbReference>
<evidence type="ECO:0000313" key="3">
    <source>
        <dbReference type="EMBL" id="PHP66790.1"/>
    </source>
</evidence>
<dbReference type="InterPro" id="IPR002347">
    <property type="entry name" value="SDR_fam"/>
</dbReference>
<dbReference type="Pfam" id="PF13561">
    <property type="entry name" value="adh_short_C2"/>
    <property type="match status" value="1"/>
</dbReference>
<accession>A0A2G1QMW6</accession>